<evidence type="ECO:0000259" key="12">
    <source>
        <dbReference type="PROSITE" id="PS00906"/>
    </source>
</evidence>
<dbReference type="InterPro" id="IPR006361">
    <property type="entry name" value="Uroporphyrinogen_deCO2ase_HemE"/>
</dbReference>
<keyword evidence="14" id="KW-1185">Reference proteome</keyword>
<keyword evidence="11" id="KW-1133">Transmembrane helix</keyword>
<name>A0ABM1ZHB6_AEDAL</name>
<evidence type="ECO:0000256" key="7">
    <source>
        <dbReference type="ARBA" id="ARBA00023244"/>
    </source>
</evidence>
<evidence type="ECO:0000256" key="5">
    <source>
        <dbReference type="ARBA" id="ARBA00022793"/>
    </source>
</evidence>
<dbReference type="InterPro" id="IPR000257">
    <property type="entry name" value="Uroporphyrinogen_deCOase"/>
</dbReference>
<dbReference type="PROSITE" id="PS00906">
    <property type="entry name" value="UROD_1"/>
    <property type="match status" value="1"/>
</dbReference>
<evidence type="ECO:0000256" key="8">
    <source>
        <dbReference type="ARBA" id="ARBA00048411"/>
    </source>
</evidence>
<reference evidence="13" key="2">
    <citation type="submission" date="2025-05" db="UniProtKB">
        <authorList>
            <consortium name="EnsemblMetazoa"/>
        </authorList>
    </citation>
    <scope>IDENTIFICATION</scope>
    <source>
        <strain evidence="13">Foshan</strain>
    </source>
</reference>
<comment type="pathway">
    <text evidence="1 9">Porphyrin-containing compound metabolism; protoporphyrin-IX biosynthesis; coproporphyrinogen-III from 5-aminolevulinate: step 4/4.</text>
</comment>
<dbReference type="Gene3D" id="3.20.20.210">
    <property type="match status" value="1"/>
</dbReference>
<dbReference type="EC" id="4.1.1.37" evidence="3 9"/>
<keyword evidence="11" id="KW-0812">Transmembrane</keyword>
<reference evidence="14" key="1">
    <citation type="journal article" date="2015" name="Proc. Natl. Acad. Sci. U.S.A.">
        <title>Genome sequence of the Asian Tiger mosquito, Aedes albopictus, reveals insights into its biology, genetics, and evolution.</title>
        <authorList>
            <person name="Chen X.G."/>
            <person name="Jiang X."/>
            <person name="Gu J."/>
            <person name="Xu M."/>
            <person name="Wu Y."/>
            <person name="Deng Y."/>
            <person name="Zhang C."/>
            <person name="Bonizzoni M."/>
            <person name="Dermauw W."/>
            <person name="Vontas J."/>
            <person name="Armbruster P."/>
            <person name="Huang X."/>
            <person name="Yang Y."/>
            <person name="Zhang H."/>
            <person name="He W."/>
            <person name="Peng H."/>
            <person name="Liu Y."/>
            <person name="Wu K."/>
            <person name="Chen J."/>
            <person name="Lirakis M."/>
            <person name="Topalis P."/>
            <person name="Van Leeuwen T."/>
            <person name="Hall A.B."/>
            <person name="Jiang X."/>
            <person name="Thorpe C."/>
            <person name="Mueller R.L."/>
            <person name="Sun C."/>
            <person name="Waterhouse R.M."/>
            <person name="Yan G."/>
            <person name="Tu Z.J."/>
            <person name="Fang X."/>
            <person name="James A.A."/>
        </authorList>
    </citation>
    <scope>NUCLEOTIDE SEQUENCE [LARGE SCALE GENOMIC DNA]</scope>
    <source>
        <strain evidence="14">Foshan</strain>
    </source>
</reference>
<dbReference type="PANTHER" id="PTHR21091:SF169">
    <property type="entry name" value="UROPORPHYRINOGEN DECARBOXYLASE"/>
    <property type="match status" value="1"/>
</dbReference>
<evidence type="ECO:0000256" key="3">
    <source>
        <dbReference type="ARBA" id="ARBA00012288"/>
    </source>
</evidence>
<dbReference type="InterPro" id="IPR038071">
    <property type="entry name" value="UROD/MetE-like_sf"/>
</dbReference>
<feature type="domain" description="Uroporphyrinogen decarboxylase (URO-D)" evidence="12">
    <location>
        <begin position="92"/>
        <end position="101"/>
    </location>
</feature>
<evidence type="ECO:0000256" key="11">
    <source>
        <dbReference type="SAM" id="Phobius"/>
    </source>
</evidence>
<evidence type="ECO:0000313" key="14">
    <source>
        <dbReference type="Proteomes" id="UP000069940"/>
    </source>
</evidence>
<evidence type="ECO:0000256" key="2">
    <source>
        <dbReference type="ARBA" id="ARBA00009935"/>
    </source>
</evidence>
<keyword evidence="6 9" id="KW-0456">Lyase</keyword>
<dbReference type="GeneID" id="109421146"/>
<dbReference type="EnsemblMetazoa" id="AALFPA23_018504.R27151">
    <property type="protein sequence ID" value="AALFPA23_018504.P27151"/>
    <property type="gene ID" value="AALFPA23_018504"/>
</dbReference>
<dbReference type="SUPFAM" id="SSF51726">
    <property type="entry name" value="UROD/MetE-like"/>
    <property type="match status" value="1"/>
</dbReference>
<comment type="catalytic activity">
    <reaction evidence="8">
        <text>uroporphyrinogen III + 4 H(+) = coproporphyrinogen III + 4 CO2</text>
        <dbReference type="Rhea" id="RHEA:19865"/>
        <dbReference type="ChEBI" id="CHEBI:15378"/>
        <dbReference type="ChEBI" id="CHEBI:16526"/>
        <dbReference type="ChEBI" id="CHEBI:57308"/>
        <dbReference type="ChEBI" id="CHEBI:57309"/>
        <dbReference type="EC" id="4.1.1.37"/>
    </reaction>
    <physiologicalReaction direction="left-to-right" evidence="8">
        <dbReference type="Rhea" id="RHEA:19866"/>
    </physiologicalReaction>
</comment>
<dbReference type="Pfam" id="PF01208">
    <property type="entry name" value="URO-D"/>
    <property type="match status" value="1"/>
</dbReference>
<keyword evidence="7 9" id="KW-0627">Porphyrin biosynthesis</keyword>
<evidence type="ECO:0000256" key="6">
    <source>
        <dbReference type="ARBA" id="ARBA00023239"/>
    </source>
</evidence>
<evidence type="ECO:0000256" key="4">
    <source>
        <dbReference type="ARBA" id="ARBA00014308"/>
    </source>
</evidence>
<accession>A0ABM1ZHB6</accession>
<dbReference type="PANTHER" id="PTHR21091">
    <property type="entry name" value="METHYLTETRAHYDROFOLATE:HOMOCYSTEINE METHYLTRANSFERASE RELATED"/>
    <property type="match status" value="1"/>
</dbReference>
<dbReference type="NCBIfam" id="TIGR01464">
    <property type="entry name" value="hemE"/>
    <property type="match status" value="1"/>
</dbReference>
<evidence type="ECO:0000256" key="10">
    <source>
        <dbReference type="RuleBase" id="RU004169"/>
    </source>
</evidence>
<protein>
    <recommendedName>
        <fullName evidence="4 9">Uroporphyrinogen decarboxylase</fullName>
        <ecNumber evidence="3 9">4.1.1.37</ecNumber>
    </recommendedName>
</protein>
<dbReference type="Proteomes" id="UP000069940">
    <property type="component" value="Unassembled WGS sequence"/>
</dbReference>
<organism evidence="13 14">
    <name type="scientific">Aedes albopictus</name>
    <name type="common">Asian tiger mosquito</name>
    <name type="synonym">Stegomyia albopicta</name>
    <dbReference type="NCBI Taxonomy" id="7160"/>
    <lineage>
        <taxon>Eukaryota</taxon>
        <taxon>Metazoa</taxon>
        <taxon>Ecdysozoa</taxon>
        <taxon>Arthropoda</taxon>
        <taxon>Hexapoda</taxon>
        <taxon>Insecta</taxon>
        <taxon>Pterygota</taxon>
        <taxon>Neoptera</taxon>
        <taxon>Endopterygota</taxon>
        <taxon>Diptera</taxon>
        <taxon>Nematocera</taxon>
        <taxon>Culicoidea</taxon>
        <taxon>Culicidae</taxon>
        <taxon>Culicinae</taxon>
        <taxon>Aedini</taxon>
        <taxon>Aedes</taxon>
        <taxon>Stegomyia</taxon>
    </lineage>
</organism>
<keyword evidence="11" id="KW-0472">Membrane</keyword>
<dbReference type="CDD" id="cd00717">
    <property type="entry name" value="URO-D"/>
    <property type="match status" value="1"/>
</dbReference>
<comment type="similarity">
    <text evidence="2 10">Belongs to the uroporphyrinogen decarboxylase family.</text>
</comment>
<evidence type="ECO:0000256" key="1">
    <source>
        <dbReference type="ARBA" id="ARBA00004804"/>
    </source>
</evidence>
<evidence type="ECO:0000256" key="9">
    <source>
        <dbReference type="RuleBase" id="RU000554"/>
    </source>
</evidence>
<keyword evidence="5 9" id="KW-0210">Decarboxylase</keyword>
<sequence length="420" mass="46570">MLIALDRFTIVLGMFSTLVFLTLFLFFCTSSISTLSTTVAVDGGDVPLLPLSSSSSDPLLTAVVASGGDDFPPLKNDNLLRAARGELVDRVPVWVMRQAGRYLPEFQEVRAKHDFFEVCRTPELACEVTMQPLRRFDLDASIIFSDILVIPQALGIAVEMHKGVGPVLPEPLVTPDDLERLNTTGSIDRLKYVGDAITMMRHMLDGKVPLYGFTGAPWTLMGYMIEGGGSKTMSKAKAWLENYPDASQKLLNLLTDQIVEYLLMQVKAGAQIVQVFESSAEHLTKEQYLTIALPYLKRIRDDLHKKFTEEGVTPVPMTLFSKGAMHSLTEQAQTGYDVIGLDWTIDPEEARKLVGPNVTLQGNLDPQDMYKSPEELRELVLTMVRKFGKHRYIANLGHGITPQTPVESMSVLVKAVHDAL</sequence>
<feature type="transmembrane region" description="Helical" evidence="11">
    <location>
        <begin position="7"/>
        <end position="27"/>
    </location>
</feature>
<proteinExistence type="inferred from homology"/>
<dbReference type="HAMAP" id="MF_00218">
    <property type="entry name" value="URO_D"/>
    <property type="match status" value="1"/>
</dbReference>
<dbReference type="RefSeq" id="XP_062711972.1">
    <property type="nucleotide sequence ID" value="XM_062855988.1"/>
</dbReference>
<evidence type="ECO:0000313" key="13">
    <source>
        <dbReference type="EnsemblMetazoa" id="AALFPA23_018504.P27151"/>
    </source>
</evidence>